<evidence type="ECO:0000256" key="11">
    <source>
        <dbReference type="ARBA" id="ARBA00048179"/>
    </source>
</evidence>
<feature type="domain" description="SsuA/THI5-like" evidence="12">
    <location>
        <begin position="14"/>
        <end position="228"/>
    </location>
</feature>
<comment type="subunit">
    <text evidence="4">Homodimer.</text>
</comment>
<dbReference type="Gene3D" id="3.40.190.10">
    <property type="entry name" value="Periplasmic binding protein-like II"/>
    <property type="match status" value="2"/>
</dbReference>
<protein>
    <recommendedName>
        <fullName evidence="10">Thiamine pyrimidine synthase</fullName>
    </recommendedName>
</protein>
<dbReference type="PANTHER" id="PTHR31528:SF1">
    <property type="entry name" value="4-AMINO-5-HYDROXYMETHYL-2-METHYLPYRIMIDINE PHOSPHATE SYNTHASE THI11-RELATED"/>
    <property type="match status" value="1"/>
</dbReference>
<sequence>MRRARLVLEYFHPWPNSAGFYVARANGWFEEAGIDLDIRTPDPGRGDSLAALVRGDVDFAVFPSNRMLVRRERGEDIRALAAVNQRGLETVRTRVDSGIERLRDLEGRRIALNPTPRGLAVVRDLVVRDGGDPDRVIIVDAGVRELDPADGFGGRADATFGSYWAWDNLLTDYPPHHERVWRVDEHLGVGYHSYLLGAMGSVDPSLASAVTSVAARGYRAAADDPSAAAELLDSVIPYFPERVIARSLEEITPTWFADGIWGTVRPELLGPYARWLAGHRILQRPEEWAGALEPLGVALSA</sequence>
<evidence type="ECO:0000256" key="1">
    <source>
        <dbReference type="ARBA" id="ARBA00003469"/>
    </source>
</evidence>
<dbReference type="Pfam" id="PF09084">
    <property type="entry name" value="NMT1"/>
    <property type="match status" value="1"/>
</dbReference>
<dbReference type="InterPro" id="IPR027939">
    <property type="entry name" value="NMT1/THI5"/>
</dbReference>
<dbReference type="Proteomes" id="UP001241072">
    <property type="component" value="Unassembled WGS sequence"/>
</dbReference>
<comment type="function">
    <text evidence="1">Responsible for the formation of the pyrimidine heterocycle in the thiamine biosynthesis pathway. Catalyzes the formation of hydroxymethylpyrimidine phosphate (HMP-P) from histidine and pyridoxal phosphate (PLP). The protein uses PLP and the active site histidine to form HMP-P, generating an inactive enzyme. The enzyme can only undergo a single turnover, which suggests it is a suicide enzyme.</text>
</comment>
<keyword evidence="5" id="KW-0808">Transferase</keyword>
<comment type="similarity">
    <text evidence="3">Belongs to the NMT1/THI5 family.</text>
</comment>
<dbReference type="InterPro" id="IPR015168">
    <property type="entry name" value="SsuA/THI5"/>
</dbReference>
<evidence type="ECO:0000256" key="8">
    <source>
        <dbReference type="ARBA" id="ARBA00022977"/>
    </source>
</evidence>
<comment type="pathway">
    <text evidence="2">Cofactor biosynthesis; thiamine diphosphate biosynthesis.</text>
</comment>
<keyword evidence="7" id="KW-0663">Pyridoxal phosphate</keyword>
<dbReference type="EMBL" id="JAUQUB010000001">
    <property type="protein sequence ID" value="MDO7882373.1"/>
    <property type="molecule type" value="Genomic_DNA"/>
</dbReference>
<evidence type="ECO:0000256" key="10">
    <source>
        <dbReference type="ARBA" id="ARBA00033171"/>
    </source>
</evidence>
<comment type="catalytic activity">
    <reaction evidence="11">
        <text>N(6)-(pyridoxal phosphate)-L-lysyl-[4-amino-5-hydroxymethyl-2-methylpyrimidine phosphate synthase] + L-histidyl-[4-amino-5-hydroxymethyl-2-methylpyrimidine phosphate synthase] + 2 Fe(3+) + 4 H2O = L-lysyl-[4-amino-5-hydroxymethyl-2-methylpyrimidine phosphate synthase] + (2S)-2-amino-5-hydroxy-4-oxopentanoyl-[4-amino-5-hydroxymethyl-2-methylpyrimidine phosphate synthase] + 4-amino-2-methyl-5-(phosphooxymethyl)pyrimidine + 3-oxopropanoate + 2 Fe(2+) + 2 H(+)</text>
        <dbReference type="Rhea" id="RHEA:65756"/>
        <dbReference type="Rhea" id="RHEA-COMP:16892"/>
        <dbReference type="Rhea" id="RHEA-COMP:16893"/>
        <dbReference type="Rhea" id="RHEA-COMP:16894"/>
        <dbReference type="Rhea" id="RHEA-COMP:16895"/>
        <dbReference type="ChEBI" id="CHEBI:15377"/>
        <dbReference type="ChEBI" id="CHEBI:15378"/>
        <dbReference type="ChEBI" id="CHEBI:29033"/>
        <dbReference type="ChEBI" id="CHEBI:29034"/>
        <dbReference type="ChEBI" id="CHEBI:29969"/>
        <dbReference type="ChEBI" id="CHEBI:29979"/>
        <dbReference type="ChEBI" id="CHEBI:33190"/>
        <dbReference type="ChEBI" id="CHEBI:58354"/>
        <dbReference type="ChEBI" id="CHEBI:143915"/>
        <dbReference type="ChEBI" id="CHEBI:157692"/>
    </reaction>
    <physiologicalReaction direction="left-to-right" evidence="11">
        <dbReference type="Rhea" id="RHEA:65757"/>
    </physiologicalReaction>
</comment>
<name>A0ABT9BMW3_9MICO</name>
<keyword evidence="14" id="KW-1185">Reference proteome</keyword>
<evidence type="ECO:0000313" key="13">
    <source>
        <dbReference type="EMBL" id="MDO7882373.1"/>
    </source>
</evidence>
<evidence type="ECO:0000313" key="14">
    <source>
        <dbReference type="Proteomes" id="UP001241072"/>
    </source>
</evidence>
<keyword evidence="6" id="KW-0479">Metal-binding</keyword>
<evidence type="ECO:0000256" key="6">
    <source>
        <dbReference type="ARBA" id="ARBA00022723"/>
    </source>
</evidence>
<dbReference type="PANTHER" id="PTHR31528">
    <property type="entry name" value="4-AMINO-5-HYDROXYMETHYL-2-METHYLPYRIMIDINE PHOSPHATE SYNTHASE THI11-RELATED"/>
    <property type="match status" value="1"/>
</dbReference>
<evidence type="ECO:0000256" key="7">
    <source>
        <dbReference type="ARBA" id="ARBA00022898"/>
    </source>
</evidence>
<evidence type="ECO:0000256" key="3">
    <source>
        <dbReference type="ARBA" id="ARBA00009406"/>
    </source>
</evidence>
<gene>
    <name evidence="13" type="ORF">Q5716_09080</name>
</gene>
<evidence type="ECO:0000256" key="9">
    <source>
        <dbReference type="ARBA" id="ARBA00023004"/>
    </source>
</evidence>
<keyword evidence="9" id="KW-0408">Iron</keyword>
<proteinExistence type="inferred from homology"/>
<reference evidence="13 14" key="1">
    <citation type="submission" date="2023-07" db="EMBL/GenBank/DDBJ databases">
        <title>Protaetiibacter sp. nov WY-16 isolated from soil.</title>
        <authorList>
            <person name="Liu B."/>
            <person name="Wan Y."/>
        </authorList>
    </citation>
    <scope>NUCLEOTIDE SEQUENCE [LARGE SCALE GENOMIC DNA]</scope>
    <source>
        <strain evidence="13 14">WY-16</strain>
    </source>
</reference>
<evidence type="ECO:0000256" key="5">
    <source>
        <dbReference type="ARBA" id="ARBA00022679"/>
    </source>
</evidence>
<organism evidence="13 14">
    <name type="scientific">Antiquaquibacter soli</name>
    <dbReference type="NCBI Taxonomy" id="3064523"/>
    <lineage>
        <taxon>Bacteria</taxon>
        <taxon>Bacillati</taxon>
        <taxon>Actinomycetota</taxon>
        <taxon>Actinomycetes</taxon>
        <taxon>Micrococcales</taxon>
        <taxon>Microbacteriaceae</taxon>
        <taxon>Antiquaquibacter</taxon>
    </lineage>
</organism>
<comment type="caution">
    <text evidence="13">The sequence shown here is derived from an EMBL/GenBank/DDBJ whole genome shotgun (WGS) entry which is preliminary data.</text>
</comment>
<dbReference type="RefSeq" id="WP_305002751.1">
    <property type="nucleotide sequence ID" value="NZ_JAUQUB010000001.1"/>
</dbReference>
<evidence type="ECO:0000256" key="4">
    <source>
        <dbReference type="ARBA" id="ARBA00011738"/>
    </source>
</evidence>
<evidence type="ECO:0000259" key="12">
    <source>
        <dbReference type="Pfam" id="PF09084"/>
    </source>
</evidence>
<dbReference type="SUPFAM" id="SSF53850">
    <property type="entry name" value="Periplasmic binding protein-like II"/>
    <property type="match status" value="1"/>
</dbReference>
<accession>A0ABT9BMW3</accession>
<keyword evidence="8" id="KW-0784">Thiamine biosynthesis</keyword>
<evidence type="ECO:0000256" key="2">
    <source>
        <dbReference type="ARBA" id="ARBA00004948"/>
    </source>
</evidence>